<name>A0A0E9UYJ0_ANGAN</name>
<reference evidence="1" key="2">
    <citation type="journal article" date="2015" name="Fish Shellfish Immunol.">
        <title>Early steps in the European eel (Anguilla anguilla)-Vibrio vulnificus interaction in the gills: Role of the RtxA13 toxin.</title>
        <authorList>
            <person name="Callol A."/>
            <person name="Pajuelo D."/>
            <person name="Ebbesson L."/>
            <person name="Teles M."/>
            <person name="MacKenzie S."/>
            <person name="Amaro C."/>
        </authorList>
    </citation>
    <scope>NUCLEOTIDE SEQUENCE</scope>
</reference>
<dbReference type="AlphaFoldDB" id="A0A0E9UYJ0"/>
<accession>A0A0E9UYJ0</accession>
<organism evidence="1">
    <name type="scientific">Anguilla anguilla</name>
    <name type="common">European freshwater eel</name>
    <name type="synonym">Muraena anguilla</name>
    <dbReference type="NCBI Taxonomy" id="7936"/>
    <lineage>
        <taxon>Eukaryota</taxon>
        <taxon>Metazoa</taxon>
        <taxon>Chordata</taxon>
        <taxon>Craniata</taxon>
        <taxon>Vertebrata</taxon>
        <taxon>Euteleostomi</taxon>
        <taxon>Actinopterygii</taxon>
        <taxon>Neopterygii</taxon>
        <taxon>Teleostei</taxon>
        <taxon>Anguilliformes</taxon>
        <taxon>Anguillidae</taxon>
        <taxon>Anguilla</taxon>
    </lineage>
</organism>
<evidence type="ECO:0000313" key="1">
    <source>
        <dbReference type="EMBL" id="JAH70245.1"/>
    </source>
</evidence>
<proteinExistence type="predicted"/>
<sequence>MTLGDQLRDGTLVQGARDQEDDIVNHITVRDEVQ</sequence>
<protein>
    <submittedName>
        <fullName evidence="1">Uncharacterized protein</fullName>
    </submittedName>
</protein>
<reference evidence="1" key="1">
    <citation type="submission" date="2014-11" db="EMBL/GenBank/DDBJ databases">
        <authorList>
            <person name="Amaro Gonzalez C."/>
        </authorList>
    </citation>
    <scope>NUCLEOTIDE SEQUENCE</scope>
</reference>
<dbReference type="EMBL" id="GBXM01038332">
    <property type="protein sequence ID" value="JAH70245.1"/>
    <property type="molecule type" value="Transcribed_RNA"/>
</dbReference>